<dbReference type="PANTHER" id="PTHR43537">
    <property type="entry name" value="TRANSCRIPTIONAL REGULATOR, GNTR FAMILY"/>
    <property type="match status" value="1"/>
</dbReference>
<evidence type="ECO:0000256" key="2">
    <source>
        <dbReference type="ARBA" id="ARBA00023125"/>
    </source>
</evidence>
<dbReference type="SMART" id="SM00345">
    <property type="entry name" value="HTH_GNTR"/>
    <property type="match status" value="1"/>
</dbReference>
<dbReference type="PANTHER" id="PTHR43537:SF45">
    <property type="entry name" value="GNTR FAMILY REGULATORY PROTEIN"/>
    <property type="match status" value="1"/>
</dbReference>
<reference evidence="5 6" key="1">
    <citation type="journal article" date="2011" name="J. Bacteriol.">
        <title>Complete genome sequence of the industrial strain Ketogulonicigenium vulgare WSH-001.</title>
        <authorList>
            <person name="Liu L."/>
            <person name="Li Y."/>
            <person name="Zhang J."/>
            <person name="Zhou Z."/>
            <person name="Liu J."/>
            <person name="Li X."/>
            <person name="Zhou J."/>
            <person name="Du G."/>
            <person name="Wang L."/>
            <person name="Chen J."/>
        </authorList>
    </citation>
    <scope>NUCLEOTIDE SEQUENCE [LARGE SCALE GENOMIC DNA]</scope>
    <source>
        <strain evidence="5 6">WSH-001</strain>
    </source>
</reference>
<dbReference type="PROSITE" id="PS50949">
    <property type="entry name" value="HTH_GNTR"/>
    <property type="match status" value="1"/>
</dbReference>
<keyword evidence="1" id="KW-0805">Transcription regulation</keyword>
<dbReference type="OrthoDB" id="7620579at2"/>
<keyword evidence="2" id="KW-0238">DNA-binding</keyword>
<dbReference type="CDD" id="cd07377">
    <property type="entry name" value="WHTH_GntR"/>
    <property type="match status" value="1"/>
</dbReference>
<dbReference type="GO" id="GO:0003677">
    <property type="term" value="F:DNA binding"/>
    <property type="evidence" value="ECO:0007669"/>
    <property type="project" value="UniProtKB-KW"/>
</dbReference>
<dbReference type="InterPro" id="IPR036388">
    <property type="entry name" value="WH-like_DNA-bd_sf"/>
</dbReference>
<name>F9Y7Z4_KETVW</name>
<dbReference type="InterPro" id="IPR000524">
    <property type="entry name" value="Tscrpt_reg_HTH_GntR"/>
</dbReference>
<dbReference type="SUPFAM" id="SSF48008">
    <property type="entry name" value="GntR ligand-binding domain-like"/>
    <property type="match status" value="1"/>
</dbReference>
<evidence type="ECO:0000313" key="6">
    <source>
        <dbReference type="Proteomes" id="UP000000692"/>
    </source>
</evidence>
<dbReference type="Gene3D" id="1.10.10.10">
    <property type="entry name" value="Winged helix-like DNA-binding domain superfamily/Winged helix DNA-binding domain"/>
    <property type="match status" value="1"/>
</dbReference>
<proteinExistence type="predicted"/>
<protein>
    <submittedName>
        <fullName evidence="5">Transcriptional regulator, GntR family protein</fullName>
    </submittedName>
</protein>
<dbReference type="InterPro" id="IPR036390">
    <property type="entry name" value="WH_DNA-bd_sf"/>
</dbReference>
<dbReference type="KEGG" id="kvl:KVU_1281"/>
<evidence type="ECO:0000313" key="5">
    <source>
        <dbReference type="EMBL" id="AEM41120.1"/>
    </source>
</evidence>
<dbReference type="Pfam" id="PF07729">
    <property type="entry name" value="FCD"/>
    <property type="match status" value="1"/>
</dbReference>
<organism evidence="5 6">
    <name type="scientific">Ketogulonicigenium vulgare (strain WSH-001)</name>
    <dbReference type="NCBI Taxonomy" id="759362"/>
    <lineage>
        <taxon>Bacteria</taxon>
        <taxon>Pseudomonadati</taxon>
        <taxon>Pseudomonadota</taxon>
        <taxon>Alphaproteobacteria</taxon>
        <taxon>Rhodobacterales</taxon>
        <taxon>Roseobacteraceae</taxon>
        <taxon>Ketogulonicigenium</taxon>
    </lineage>
</organism>
<dbReference type="InterPro" id="IPR011711">
    <property type="entry name" value="GntR_C"/>
</dbReference>
<dbReference type="InterPro" id="IPR008920">
    <property type="entry name" value="TF_FadR/GntR_C"/>
</dbReference>
<evidence type="ECO:0000256" key="3">
    <source>
        <dbReference type="ARBA" id="ARBA00023163"/>
    </source>
</evidence>
<dbReference type="EMBL" id="CP002018">
    <property type="protein sequence ID" value="AEM41120.1"/>
    <property type="molecule type" value="Genomic_DNA"/>
</dbReference>
<dbReference type="Proteomes" id="UP000000692">
    <property type="component" value="Chromosome"/>
</dbReference>
<dbReference type="AlphaFoldDB" id="F9Y7Z4"/>
<dbReference type="SUPFAM" id="SSF46785">
    <property type="entry name" value="Winged helix' DNA-binding domain"/>
    <property type="match status" value="1"/>
</dbReference>
<keyword evidence="3" id="KW-0804">Transcription</keyword>
<evidence type="ECO:0000256" key="1">
    <source>
        <dbReference type="ARBA" id="ARBA00023015"/>
    </source>
</evidence>
<evidence type="ECO:0000259" key="4">
    <source>
        <dbReference type="PROSITE" id="PS50949"/>
    </source>
</evidence>
<feature type="domain" description="HTH gntR-type" evidence="4">
    <location>
        <begin position="18"/>
        <end position="85"/>
    </location>
</feature>
<dbReference type="Pfam" id="PF00392">
    <property type="entry name" value="GntR"/>
    <property type="match status" value="1"/>
</dbReference>
<dbReference type="HOGENOM" id="CLU_017584_5_2_5"/>
<sequence>MTTTDSTDKHTARNARSGNMVDIIHRHLRRMVVEFDLRPGERLNEQVLCAQLEIGRTPLREAINRLVAEKLVVARPNKGFYVRDVNPEEIAHLFEVREVLEGAIARLVVARASDAELIDLQGFWQNVLENYAHAEPEDLLAQDIIFHERLARLTQNDEFARLVADINDRVYLVRWAVLQGDARKNTFDEHAQIISALIARDADRAASLMQQHVGKRTGALRRAIADGLLHVISKSSAELRVIDLSEGNDSDDD</sequence>
<keyword evidence="6" id="KW-1185">Reference proteome</keyword>
<dbReference type="SMART" id="SM00895">
    <property type="entry name" value="FCD"/>
    <property type="match status" value="1"/>
</dbReference>
<accession>F9Y7Z4</accession>
<gene>
    <name evidence="5" type="ordered locus">KVU_1281</name>
</gene>
<dbReference type="eggNOG" id="COG1802">
    <property type="taxonomic scope" value="Bacteria"/>
</dbReference>
<dbReference type="GO" id="GO:0003700">
    <property type="term" value="F:DNA-binding transcription factor activity"/>
    <property type="evidence" value="ECO:0007669"/>
    <property type="project" value="InterPro"/>
</dbReference>
<dbReference type="Gene3D" id="1.20.120.530">
    <property type="entry name" value="GntR ligand-binding domain-like"/>
    <property type="match status" value="1"/>
</dbReference>